<dbReference type="Proteomes" id="UP000275078">
    <property type="component" value="Unassembled WGS sequence"/>
</dbReference>
<dbReference type="AlphaFoldDB" id="A0A3N4HWC4"/>
<evidence type="ECO:0000313" key="1">
    <source>
        <dbReference type="EMBL" id="RPA78163.1"/>
    </source>
</evidence>
<protein>
    <submittedName>
        <fullName evidence="1">Uncharacterized protein</fullName>
    </submittedName>
</protein>
<evidence type="ECO:0000313" key="2">
    <source>
        <dbReference type="Proteomes" id="UP000275078"/>
    </source>
</evidence>
<sequence>MPVLYPTLLPHPPSPSDYPFLRGLHTPLHKNPLLPSFWLTTLLIPVFRLHTLSGPATLAELLSPSPTTHLYLDVLYEHPPSPGSWWQRHKPVFRILRSLARVFVDGGGVTVAEYYSEAVRRIWGCIPGDSASAQGSGGSGCMGCSPESLAAEGDVLGCNGQSVEGLCVFEILRVMEIERLLREERVCVGRDAGRRWGRKCRVAAVPDEWGVTGFPMRRWDDPDVVVRRALALCLEGV</sequence>
<gene>
    <name evidence="1" type="ORF">BJ508DRAFT_329543</name>
</gene>
<name>A0A3N4HWC4_ASCIM</name>
<keyword evidence="2" id="KW-1185">Reference proteome</keyword>
<proteinExistence type="predicted"/>
<reference evidence="1 2" key="1">
    <citation type="journal article" date="2018" name="Nat. Ecol. Evol.">
        <title>Pezizomycetes genomes reveal the molecular basis of ectomycorrhizal truffle lifestyle.</title>
        <authorList>
            <person name="Murat C."/>
            <person name="Payen T."/>
            <person name="Noel B."/>
            <person name="Kuo A."/>
            <person name="Morin E."/>
            <person name="Chen J."/>
            <person name="Kohler A."/>
            <person name="Krizsan K."/>
            <person name="Balestrini R."/>
            <person name="Da Silva C."/>
            <person name="Montanini B."/>
            <person name="Hainaut M."/>
            <person name="Levati E."/>
            <person name="Barry K.W."/>
            <person name="Belfiori B."/>
            <person name="Cichocki N."/>
            <person name="Clum A."/>
            <person name="Dockter R.B."/>
            <person name="Fauchery L."/>
            <person name="Guy J."/>
            <person name="Iotti M."/>
            <person name="Le Tacon F."/>
            <person name="Lindquist E.A."/>
            <person name="Lipzen A."/>
            <person name="Malagnac F."/>
            <person name="Mello A."/>
            <person name="Molinier V."/>
            <person name="Miyauchi S."/>
            <person name="Poulain J."/>
            <person name="Riccioni C."/>
            <person name="Rubini A."/>
            <person name="Sitrit Y."/>
            <person name="Splivallo R."/>
            <person name="Traeger S."/>
            <person name="Wang M."/>
            <person name="Zifcakova L."/>
            <person name="Wipf D."/>
            <person name="Zambonelli A."/>
            <person name="Paolocci F."/>
            <person name="Nowrousian M."/>
            <person name="Ottonello S."/>
            <person name="Baldrian P."/>
            <person name="Spatafora J.W."/>
            <person name="Henrissat B."/>
            <person name="Nagy L.G."/>
            <person name="Aury J.M."/>
            <person name="Wincker P."/>
            <person name="Grigoriev I.V."/>
            <person name="Bonfante P."/>
            <person name="Martin F.M."/>
        </authorList>
    </citation>
    <scope>NUCLEOTIDE SEQUENCE [LARGE SCALE GENOMIC DNA]</scope>
    <source>
        <strain evidence="1 2">RN42</strain>
    </source>
</reference>
<accession>A0A3N4HWC4</accession>
<organism evidence="1 2">
    <name type="scientific">Ascobolus immersus RN42</name>
    <dbReference type="NCBI Taxonomy" id="1160509"/>
    <lineage>
        <taxon>Eukaryota</taxon>
        <taxon>Fungi</taxon>
        <taxon>Dikarya</taxon>
        <taxon>Ascomycota</taxon>
        <taxon>Pezizomycotina</taxon>
        <taxon>Pezizomycetes</taxon>
        <taxon>Pezizales</taxon>
        <taxon>Ascobolaceae</taxon>
        <taxon>Ascobolus</taxon>
    </lineage>
</organism>
<dbReference type="EMBL" id="ML119715">
    <property type="protein sequence ID" value="RPA78163.1"/>
    <property type="molecule type" value="Genomic_DNA"/>
</dbReference>